<comment type="caution">
    <text evidence="2">The sequence shown here is derived from an EMBL/GenBank/DDBJ whole genome shotgun (WGS) entry which is preliminary data.</text>
</comment>
<protein>
    <submittedName>
        <fullName evidence="2">Uncharacterized protein</fullName>
    </submittedName>
</protein>
<evidence type="ECO:0000313" key="3">
    <source>
        <dbReference type="Proteomes" id="UP000468668"/>
    </source>
</evidence>
<evidence type="ECO:0000256" key="1">
    <source>
        <dbReference type="SAM" id="Phobius"/>
    </source>
</evidence>
<feature type="transmembrane region" description="Helical" evidence="1">
    <location>
        <begin position="93"/>
        <end position="111"/>
    </location>
</feature>
<proteinExistence type="predicted"/>
<dbReference type="GeneID" id="98656947"/>
<name>A0A6N6NPM0_9ACTN</name>
<dbReference type="Proteomes" id="UP000468668">
    <property type="component" value="Unassembled WGS sequence"/>
</dbReference>
<keyword evidence="1" id="KW-0812">Transmembrane</keyword>
<dbReference type="OrthoDB" id="3176946at2"/>
<keyword evidence="1" id="KW-1133">Transmembrane helix</keyword>
<reference evidence="2 3" key="1">
    <citation type="submission" date="2019-09" db="EMBL/GenBank/DDBJ databases">
        <title>Whole genome shotgun sequencing (WGS) of Ellagibacter isourolithinifaciens DSM 104140(T) and Adlercreutzia muris DSM 29508(T).</title>
        <authorList>
            <person name="Stoll D.A."/>
            <person name="Danylec N."/>
            <person name="Huch M."/>
        </authorList>
    </citation>
    <scope>NUCLEOTIDE SEQUENCE [LARGE SCALE GENOMIC DNA]</scope>
    <source>
        <strain evidence="2 3">DSM 104140</strain>
    </source>
</reference>
<evidence type="ECO:0000313" key="2">
    <source>
        <dbReference type="EMBL" id="KAB1642962.1"/>
    </source>
</evidence>
<dbReference type="AlphaFoldDB" id="A0A6N6NPM0"/>
<gene>
    <name evidence="2" type="ORF">F8C90_00835</name>
</gene>
<accession>A0A6N6NPM0</accession>
<organism evidence="2 3">
    <name type="scientific">Ellagibacter isourolithinifaciens</name>
    <dbReference type="NCBI Taxonomy" id="2137581"/>
    <lineage>
        <taxon>Bacteria</taxon>
        <taxon>Bacillati</taxon>
        <taxon>Actinomycetota</taxon>
        <taxon>Coriobacteriia</taxon>
        <taxon>Eggerthellales</taxon>
        <taxon>Eggerthellaceae</taxon>
        <taxon>Ellagibacter</taxon>
    </lineage>
</organism>
<sequence>MGNFEMRYPVHGSAALKPSSAEKSQSATIIEFPAIAQNEFDWESLEQNSAAAQPSDFSQLKALFTTPLDDRQMVRSLKEGTLRGVSRSDMKPSHAIACGVAMTIASFILFFL</sequence>
<keyword evidence="3" id="KW-1185">Reference proteome</keyword>
<dbReference type="EMBL" id="WAJR01000001">
    <property type="protein sequence ID" value="KAB1642962.1"/>
    <property type="molecule type" value="Genomic_DNA"/>
</dbReference>
<dbReference type="RefSeq" id="WP_158048548.1">
    <property type="nucleotide sequence ID" value="NZ_DBEZKV010000148.1"/>
</dbReference>
<keyword evidence="1" id="KW-0472">Membrane</keyword>